<organism evidence="6 7">
    <name type="scientific">Collybia nuda</name>
    <dbReference type="NCBI Taxonomy" id="64659"/>
    <lineage>
        <taxon>Eukaryota</taxon>
        <taxon>Fungi</taxon>
        <taxon>Dikarya</taxon>
        <taxon>Basidiomycota</taxon>
        <taxon>Agaricomycotina</taxon>
        <taxon>Agaricomycetes</taxon>
        <taxon>Agaricomycetidae</taxon>
        <taxon>Agaricales</taxon>
        <taxon>Tricholomatineae</taxon>
        <taxon>Clitocybaceae</taxon>
        <taxon>Collybia</taxon>
    </lineage>
</organism>
<dbReference type="GO" id="GO:0044550">
    <property type="term" value="P:secondary metabolite biosynthetic process"/>
    <property type="evidence" value="ECO:0007669"/>
    <property type="project" value="TreeGrafter"/>
</dbReference>
<dbReference type="GO" id="GO:0016874">
    <property type="term" value="F:ligase activity"/>
    <property type="evidence" value="ECO:0007669"/>
    <property type="project" value="UniProtKB-KW"/>
</dbReference>
<comment type="caution">
    <text evidence="6">The sequence shown here is derived from an EMBL/GenBank/DDBJ whole genome shotgun (WGS) entry which is preliminary data.</text>
</comment>
<evidence type="ECO:0000256" key="2">
    <source>
        <dbReference type="ARBA" id="ARBA00022553"/>
    </source>
</evidence>
<evidence type="ECO:0000259" key="5">
    <source>
        <dbReference type="Pfam" id="PF00501"/>
    </source>
</evidence>
<dbReference type="Proteomes" id="UP000807353">
    <property type="component" value="Unassembled WGS sequence"/>
</dbReference>
<dbReference type="Pfam" id="PF00501">
    <property type="entry name" value="AMP-binding"/>
    <property type="match status" value="1"/>
</dbReference>
<keyword evidence="2" id="KW-0597">Phosphoprotein</keyword>
<dbReference type="PANTHER" id="PTHR45527:SF11">
    <property type="entry name" value="NONRIBOSOMAL PEPTIDE SYNTHETASE 5"/>
    <property type="match status" value="1"/>
</dbReference>
<accession>A0A9P5YAT6</accession>
<dbReference type="GO" id="GO:0031177">
    <property type="term" value="F:phosphopantetheine binding"/>
    <property type="evidence" value="ECO:0007669"/>
    <property type="project" value="TreeGrafter"/>
</dbReference>
<dbReference type="GO" id="GO:0043041">
    <property type="term" value="P:amino acid activation for nonribosomal peptide biosynthetic process"/>
    <property type="evidence" value="ECO:0007669"/>
    <property type="project" value="TreeGrafter"/>
</dbReference>
<keyword evidence="7" id="KW-1185">Reference proteome</keyword>
<dbReference type="GO" id="GO:0005737">
    <property type="term" value="C:cytoplasm"/>
    <property type="evidence" value="ECO:0007669"/>
    <property type="project" value="TreeGrafter"/>
</dbReference>
<dbReference type="SUPFAM" id="SSF56801">
    <property type="entry name" value="Acetyl-CoA synthetase-like"/>
    <property type="match status" value="1"/>
</dbReference>
<dbReference type="InterPro" id="IPR042099">
    <property type="entry name" value="ANL_N_sf"/>
</dbReference>
<evidence type="ECO:0000313" key="7">
    <source>
        <dbReference type="Proteomes" id="UP000807353"/>
    </source>
</evidence>
<gene>
    <name evidence="6" type="ORF">BDZ94DRAFT_1252450</name>
</gene>
<evidence type="ECO:0000313" key="6">
    <source>
        <dbReference type="EMBL" id="KAF9465874.1"/>
    </source>
</evidence>
<keyword evidence="3" id="KW-0436">Ligase</keyword>
<keyword evidence="1" id="KW-0596">Phosphopantetheine</keyword>
<proteinExistence type="inferred from homology"/>
<name>A0A9P5YAT6_9AGAR</name>
<dbReference type="AlphaFoldDB" id="A0A9P5YAT6"/>
<dbReference type="InterPro" id="IPR000873">
    <property type="entry name" value="AMP-dep_synth/lig_dom"/>
</dbReference>
<dbReference type="Gene3D" id="3.40.50.12780">
    <property type="entry name" value="N-terminal domain of ligase-like"/>
    <property type="match status" value="1"/>
</dbReference>
<dbReference type="PANTHER" id="PTHR45527">
    <property type="entry name" value="NONRIBOSOMAL PEPTIDE SYNTHETASE"/>
    <property type="match status" value="1"/>
</dbReference>
<reference evidence="6" key="1">
    <citation type="submission" date="2020-11" db="EMBL/GenBank/DDBJ databases">
        <authorList>
            <consortium name="DOE Joint Genome Institute"/>
            <person name="Ahrendt S."/>
            <person name="Riley R."/>
            <person name="Andreopoulos W."/>
            <person name="Labutti K."/>
            <person name="Pangilinan J."/>
            <person name="Ruiz-Duenas F.J."/>
            <person name="Barrasa J.M."/>
            <person name="Sanchez-Garcia M."/>
            <person name="Camarero S."/>
            <person name="Miyauchi S."/>
            <person name="Serrano A."/>
            <person name="Linde D."/>
            <person name="Babiker R."/>
            <person name="Drula E."/>
            <person name="Ayuso-Fernandez I."/>
            <person name="Pacheco R."/>
            <person name="Padilla G."/>
            <person name="Ferreira P."/>
            <person name="Barriuso J."/>
            <person name="Kellner H."/>
            <person name="Castanera R."/>
            <person name="Alfaro M."/>
            <person name="Ramirez L."/>
            <person name="Pisabarro A.G."/>
            <person name="Kuo A."/>
            <person name="Tritt A."/>
            <person name="Lipzen A."/>
            <person name="He G."/>
            <person name="Yan M."/>
            <person name="Ng V."/>
            <person name="Cullen D."/>
            <person name="Martin F."/>
            <person name="Rosso M.-N."/>
            <person name="Henrissat B."/>
            <person name="Hibbett D."/>
            <person name="Martinez A.T."/>
            <person name="Grigoriev I.V."/>
        </authorList>
    </citation>
    <scope>NUCLEOTIDE SEQUENCE</scope>
    <source>
        <strain evidence="6">CBS 247.69</strain>
    </source>
</reference>
<dbReference type="Gene3D" id="3.30.300.30">
    <property type="match status" value="1"/>
</dbReference>
<dbReference type="EMBL" id="MU150244">
    <property type="protein sequence ID" value="KAF9465874.1"/>
    <property type="molecule type" value="Genomic_DNA"/>
</dbReference>
<comment type="similarity">
    <text evidence="4">Belongs to the NRP synthetase family.</text>
</comment>
<dbReference type="OrthoDB" id="416786at2759"/>
<protein>
    <submittedName>
        <fullName evidence="6">Nonribosomal peptide synthetase</fullName>
    </submittedName>
</protein>
<evidence type="ECO:0000256" key="1">
    <source>
        <dbReference type="ARBA" id="ARBA00022450"/>
    </source>
</evidence>
<sequence>MPSPLAHLSATDRTLFYKYGFGPVHPVSIPIIHHAFKKHALEQPNAIAVEHLSYNQSITYAHLDARSNQLAHTLRDRNILPGQRVCILARRSIALIVGILAVLKSGAQYVPLDALSITDETLQFVLEDSTPSLVLVMDEFAHRVTTAPKICLEHAIRDAEVLNSDVSDVEDMSSVTDGVYCIYTSGTTGRPKGVDVKHQGVTNVIGNAPANVGMRRGMRVAQLLNIAFDMGAWEILGSLYNGATLCLRGNTSKEWIALMKTVDIVIATPSILAIHEPENYPGIKEVIVGGEPCPQALADKWARYTKFNNCCGPTEISVCNTVQRHTPGYPLSIGKPIPNTNVYILSRDPSKTRPVPMGQVGCMWVGGIGVGWAPDPEGEKKTAHTRYLNLPDKNAERWKPDPFVKGGMMFNTGDLGRWRKDGQLDHMGRADDQVKVKGFRVELDGVSAAMRTYPPVLNAVTLLVNSKLWGFVTPASIDTNLVREAVAKIQPHYAVPAHYMAIEEFPTTRNGKVDKRALSALAEGGMTTSIAETVEAPPQQIQASSVLIEQRASGNRGADMLFAPSVPMVVSGMQPQLEFEELRTHGVCA</sequence>
<feature type="domain" description="AMP-dependent synthetase/ligase" evidence="5">
    <location>
        <begin position="36"/>
        <end position="370"/>
    </location>
</feature>
<dbReference type="InterPro" id="IPR045851">
    <property type="entry name" value="AMP-bd_C_sf"/>
</dbReference>
<evidence type="ECO:0000256" key="4">
    <source>
        <dbReference type="ARBA" id="ARBA00029454"/>
    </source>
</evidence>
<evidence type="ECO:0000256" key="3">
    <source>
        <dbReference type="ARBA" id="ARBA00022598"/>
    </source>
</evidence>